<dbReference type="InterPro" id="IPR035472">
    <property type="entry name" value="RpiR-like_SIS"/>
</dbReference>
<dbReference type="EMBL" id="CP022437">
    <property type="protein sequence ID" value="ASN04710.1"/>
    <property type="molecule type" value="Genomic_DNA"/>
</dbReference>
<dbReference type="SUPFAM" id="SSF53697">
    <property type="entry name" value="SIS domain"/>
    <property type="match status" value="1"/>
</dbReference>
<dbReference type="AlphaFoldDB" id="A0A221MAT3"/>
<gene>
    <name evidence="3" type="ORF">CFK40_06630</name>
</gene>
<dbReference type="InterPro" id="IPR050099">
    <property type="entry name" value="SIS_GmhA/DiaA_subfam"/>
</dbReference>
<keyword evidence="4" id="KW-1185">Reference proteome</keyword>
<reference evidence="3 4" key="1">
    <citation type="journal article" date="2003" name="Int. J. Syst. Evol. Microbiol.">
        <title>Virgibacillus carmonensis sp. nov., Virgibacillus necropolis sp. nov. and Virgibacillus picturae sp. nov., three novel species isolated from deteriorated mural paintings, transfer of the species of the genus salibacillus to Virgibacillus, as Virgibacillus marismortui comb. nov. and Virgibacillus salexigens comb. nov., and emended description of the genus Virgibacillus.</title>
        <authorList>
            <person name="Heyrman J."/>
            <person name="Logan N.A."/>
            <person name="Busse H.J."/>
            <person name="Balcaen A."/>
            <person name="Lebbe L."/>
            <person name="Rodriguez-Diaz M."/>
            <person name="Swings J."/>
            <person name="De Vos P."/>
        </authorList>
    </citation>
    <scope>NUCLEOTIDE SEQUENCE [LARGE SCALE GENOMIC DNA]</scope>
    <source>
        <strain evidence="3 4">LMG 19488</strain>
    </source>
</reference>
<dbReference type="CDD" id="cd05013">
    <property type="entry name" value="SIS_RpiR"/>
    <property type="match status" value="1"/>
</dbReference>
<protein>
    <recommendedName>
        <fullName evidence="1">UPF0309 protein CFK40_06630</fullName>
    </recommendedName>
</protein>
<dbReference type="PANTHER" id="PTHR30390">
    <property type="entry name" value="SEDOHEPTULOSE 7-PHOSPHATE ISOMERASE / DNAA INITIATOR-ASSOCIATING FACTOR FOR REPLICATION INITIATION"/>
    <property type="match status" value="1"/>
</dbReference>
<dbReference type="Proteomes" id="UP000204391">
    <property type="component" value="Chromosome"/>
</dbReference>
<dbReference type="InterPro" id="IPR022951">
    <property type="entry name" value="UPF0309"/>
</dbReference>
<dbReference type="Gene3D" id="3.40.50.10490">
    <property type="entry name" value="Glucose-6-phosphate isomerase like protein, domain 1"/>
    <property type="match status" value="1"/>
</dbReference>
<dbReference type="InterPro" id="IPR046348">
    <property type="entry name" value="SIS_dom_sf"/>
</dbReference>
<dbReference type="GO" id="GO:0097367">
    <property type="term" value="F:carbohydrate derivative binding"/>
    <property type="evidence" value="ECO:0007669"/>
    <property type="project" value="InterPro"/>
</dbReference>
<comment type="similarity">
    <text evidence="1">Belongs to the UPF0309 family.</text>
</comment>
<feature type="domain" description="SIS" evidence="2">
    <location>
        <begin position="29"/>
        <end position="209"/>
    </location>
</feature>
<dbReference type="RefSeq" id="WP_089531561.1">
    <property type="nucleotide sequence ID" value="NZ_CP022437.1"/>
</dbReference>
<evidence type="ECO:0000313" key="3">
    <source>
        <dbReference type="EMBL" id="ASN04710.1"/>
    </source>
</evidence>
<dbReference type="PANTHER" id="PTHR30390:SF7">
    <property type="entry name" value="PHOSPHOHEPTOSE ISOMERASE"/>
    <property type="match status" value="1"/>
</dbReference>
<accession>A0A221MAT3</accession>
<dbReference type="NCBIfam" id="NF002805">
    <property type="entry name" value="PRK02947.1"/>
    <property type="match status" value="1"/>
</dbReference>
<dbReference type="Pfam" id="PF13580">
    <property type="entry name" value="SIS_2"/>
    <property type="match status" value="1"/>
</dbReference>
<organism evidence="3 4">
    <name type="scientific">Virgibacillus necropolis</name>
    <dbReference type="NCBI Taxonomy" id="163877"/>
    <lineage>
        <taxon>Bacteria</taxon>
        <taxon>Bacillati</taxon>
        <taxon>Bacillota</taxon>
        <taxon>Bacilli</taxon>
        <taxon>Bacillales</taxon>
        <taxon>Bacillaceae</taxon>
        <taxon>Virgibacillus</taxon>
    </lineage>
</organism>
<evidence type="ECO:0000259" key="2">
    <source>
        <dbReference type="PROSITE" id="PS51464"/>
    </source>
</evidence>
<evidence type="ECO:0000313" key="4">
    <source>
        <dbReference type="Proteomes" id="UP000204391"/>
    </source>
</evidence>
<name>A0A221MAT3_9BACI</name>
<dbReference type="HAMAP" id="MF_01240">
    <property type="entry name" value="UPF0309"/>
    <property type="match status" value="1"/>
</dbReference>
<dbReference type="InterPro" id="IPR001347">
    <property type="entry name" value="SIS_dom"/>
</dbReference>
<dbReference type="PROSITE" id="PS51464">
    <property type="entry name" value="SIS"/>
    <property type="match status" value="1"/>
</dbReference>
<dbReference type="KEGG" id="vne:CFK40_06630"/>
<dbReference type="GO" id="GO:1901135">
    <property type="term" value="P:carbohydrate derivative metabolic process"/>
    <property type="evidence" value="ECO:0007669"/>
    <property type="project" value="InterPro"/>
</dbReference>
<proteinExistence type="inferred from homology"/>
<dbReference type="OrthoDB" id="9805185at2"/>
<sequence length="240" mass="26530">MNYFSHIQKLLQTVEVHESKTMTQAAEKIANSIKQDGIVHLFGCGHSHILTEETFYRAGGLVPVHPIFHEPLMLHEGATRSSTLERKNNYAKKFMEDQDIRVGDIMIVVSNSGRNPVPVDVALIAKEKGATVIGITSITYAKSQPSRHINSKYLHEVVEVVIDNHAPTGDAVLSHPEVSVNYGPVSTAIGATIINNVFAEAITLLADQKMEAPVFLSGNLEGADQHNKMMMEKYKDRIKF</sequence>
<evidence type="ECO:0000256" key="1">
    <source>
        <dbReference type="HAMAP-Rule" id="MF_01240"/>
    </source>
</evidence>